<evidence type="ECO:0000256" key="2">
    <source>
        <dbReference type="ARBA" id="ARBA00007193"/>
    </source>
</evidence>
<proteinExistence type="inferred from homology"/>
<sequence length="573" mass="65906">MYAIGHSVEVENVTNLYFRDYYLKDFKYIGHEALRGNSGNVYKNANKLKGKGGAVTCQSLWKIWGREVLRGVKQFFYDGSLHGVRYIFEPTFSRKERAAWILIVIISVAICAVNIIQLVLKWTSTPFVNVLDSLPTPIWAVPFPTVILCPHLHVKLSFANVSNLEGLDQLFASFVCPRLSSNKNISQHQLSPNENALLQNFIDKGSLKCTDIIKKCNWPAKHYINWVGRECCDELFRPIFTEYGLCYAFNSLALNGMTNDTLEWHKTFDNRATATKIKWNLDGGYPLMFPPDPKLQPLRVMVAGEAYGLGVELFLNNSEHQYACDGNSLGFTVLIRSPTDHAYTTTVLRLPMDKMTTIEVSPITYKTDTALRNLHPELRQCYFQNERKLEHFHFYTATNCKIDFYIQEAKLRCNCSLYYWPRKNIRDRICSTPIDYECVYKVKDIVTEQQIFAYYDDCEEGKASKSSTTSCHPSCNEVMYGCQVFYSDLVKEPGDITPSWGKPIKGELTQINVHFYEDMFLGQHRHTQYDDYYFVGAIGGLLSLFLGFSIISVAELLYFVLLRPLYMILKKNY</sequence>
<keyword evidence="11 12" id="KW-0407">Ion channel</keyword>
<evidence type="ECO:0000256" key="3">
    <source>
        <dbReference type="ARBA" id="ARBA00022448"/>
    </source>
</evidence>
<protein>
    <submittedName>
        <fullName evidence="15">Pickpocket protein 28-like</fullName>
    </submittedName>
</protein>
<evidence type="ECO:0000256" key="5">
    <source>
        <dbReference type="ARBA" id="ARBA00022692"/>
    </source>
</evidence>
<evidence type="ECO:0000256" key="9">
    <source>
        <dbReference type="ARBA" id="ARBA00023136"/>
    </source>
</evidence>
<reference evidence="15" key="1">
    <citation type="submission" date="2025-08" db="UniProtKB">
        <authorList>
            <consortium name="RefSeq"/>
        </authorList>
    </citation>
    <scope>IDENTIFICATION</scope>
    <source>
        <tissue evidence="15">Whole larvae</tissue>
    </source>
</reference>
<evidence type="ECO:0000256" key="4">
    <source>
        <dbReference type="ARBA" id="ARBA00022461"/>
    </source>
</evidence>
<keyword evidence="8 12" id="KW-0406">Ion transport</keyword>
<evidence type="ECO:0000256" key="11">
    <source>
        <dbReference type="ARBA" id="ARBA00023303"/>
    </source>
</evidence>
<comment type="subcellular location">
    <subcellularLocation>
        <location evidence="1">Membrane</location>
        <topology evidence="1">Multi-pass membrane protein</topology>
    </subcellularLocation>
</comment>
<evidence type="ECO:0000313" key="14">
    <source>
        <dbReference type="Proteomes" id="UP001652740"/>
    </source>
</evidence>
<dbReference type="PANTHER" id="PTHR11690:SF288">
    <property type="entry name" value="AMILORIDE-SENSITIVE NA+ CHANNEL-RELATED"/>
    <property type="match status" value="1"/>
</dbReference>
<dbReference type="Gene3D" id="1.10.287.770">
    <property type="entry name" value="YojJ-like"/>
    <property type="match status" value="1"/>
</dbReference>
<dbReference type="RefSeq" id="XP_026751548.2">
    <property type="nucleotide sequence ID" value="XM_026895747.3"/>
</dbReference>
<keyword evidence="4 12" id="KW-0894">Sodium channel</keyword>
<dbReference type="AlphaFoldDB" id="A0A6J1WE06"/>
<name>A0A6J1WE06_GALME</name>
<evidence type="ECO:0000256" key="13">
    <source>
        <dbReference type="SAM" id="Phobius"/>
    </source>
</evidence>
<feature type="transmembrane region" description="Helical" evidence="13">
    <location>
        <begin position="98"/>
        <end position="120"/>
    </location>
</feature>
<dbReference type="GO" id="GO:0015280">
    <property type="term" value="F:ligand-gated sodium channel activity"/>
    <property type="evidence" value="ECO:0007669"/>
    <property type="project" value="TreeGrafter"/>
</dbReference>
<dbReference type="GeneID" id="113512003"/>
<keyword evidence="5 12" id="KW-0812">Transmembrane</keyword>
<feature type="transmembrane region" description="Helical" evidence="13">
    <location>
        <begin position="532"/>
        <end position="561"/>
    </location>
</feature>
<comment type="similarity">
    <text evidence="2 12">Belongs to the amiloride-sensitive sodium channel (TC 1.A.6) family.</text>
</comment>
<keyword evidence="7" id="KW-0915">Sodium</keyword>
<gene>
    <name evidence="15" type="primary">LOC113512003</name>
</gene>
<evidence type="ECO:0000256" key="6">
    <source>
        <dbReference type="ARBA" id="ARBA00022989"/>
    </source>
</evidence>
<keyword evidence="10 12" id="KW-0739">Sodium transport</keyword>
<keyword evidence="14" id="KW-1185">Reference proteome</keyword>
<dbReference type="InterPro" id="IPR001873">
    <property type="entry name" value="ENaC"/>
</dbReference>
<evidence type="ECO:0000256" key="12">
    <source>
        <dbReference type="RuleBase" id="RU000679"/>
    </source>
</evidence>
<dbReference type="Gene3D" id="2.60.470.10">
    <property type="entry name" value="Acid-sensing ion channels like domains"/>
    <property type="match status" value="1"/>
</dbReference>
<evidence type="ECO:0000256" key="1">
    <source>
        <dbReference type="ARBA" id="ARBA00004141"/>
    </source>
</evidence>
<dbReference type="Proteomes" id="UP001652740">
    <property type="component" value="Unplaced"/>
</dbReference>
<evidence type="ECO:0000256" key="7">
    <source>
        <dbReference type="ARBA" id="ARBA00023053"/>
    </source>
</evidence>
<keyword evidence="3 12" id="KW-0813">Transport</keyword>
<evidence type="ECO:0000256" key="10">
    <source>
        <dbReference type="ARBA" id="ARBA00023201"/>
    </source>
</evidence>
<keyword evidence="6 13" id="KW-1133">Transmembrane helix</keyword>
<evidence type="ECO:0000313" key="15">
    <source>
        <dbReference type="RefSeq" id="XP_026751548.2"/>
    </source>
</evidence>
<keyword evidence="9 13" id="KW-0472">Membrane</keyword>
<dbReference type="Pfam" id="PF00858">
    <property type="entry name" value="ASC"/>
    <property type="match status" value="1"/>
</dbReference>
<organism evidence="14 15">
    <name type="scientific">Galleria mellonella</name>
    <name type="common">Greater wax moth</name>
    <dbReference type="NCBI Taxonomy" id="7137"/>
    <lineage>
        <taxon>Eukaryota</taxon>
        <taxon>Metazoa</taxon>
        <taxon>Ecdysozoa</taxon>
        <taxon>Arthropoda</taxon>
        <taxon>Hexapoda</taxon>
        <taxon>Insecta</taxon>
        <taxon>Pterygota</taxon>
        <taxon>Neoptera</taxon>
        <taxon>Endopterygota</taxon>
        <taxon>Lepidoptera</taxon>
        <taxon>Glossata</taxon>
        <taxon>Ditrysia</taxon>
        <taxon>Pyraloidea</taxon>
        <taxon>Pyralidae</taxon>
        <taxon>Galleriinae</taxon>
        <taxon>Galleria</taxon>
    </lineage>
</organism>
<accession>A0A6J1WE06</accession>
<dbReference type="InParanoid" id="A0A6J1WE06"/>
<dbReference type="KEGG" id="gmw:113512003"/>
<evidence type="ECO:0000256" key="8">
    <source>
        <dbReference type="ARBA" id="ARBA00023065"/>
    </source>
</evidence>
<dbReference type="PANTHER" id="PTHR11690">
    <property type="entry name" value="AMILORIDE-SENSITIVE SODIUM CHANNEL-RELATED"/>
    <property type="match status" value="1"/>
</dbReference>
<dbReference type="GO" id="GO:0005886">
    <property type="term" value="C:plasma membrane"/>
    <property type="evidence" value="ECO:0007669"/>
    <property type="project" value="TreeGrafter"/>
</dbReference>